<feature type="transmembrane region" description="Helical" evidence="4">
    <location>
        <begin position="15"/>
        <end position="33"/>
    </location>
</feature>
<dbReference type="InterPro" id="IPR002818">
    <property type="entry name" value="DJ-1/PfpI"/>
</dbReference>
<gene>
    <name evidence="6" type="ORF">EV695_2960</name>
</gene>
<dbReference type="PROSITE" id="PS01124">
    <property type="entry name" value="HTH_ARAC_FAMILY_2"/>
    <property type="match status" value="1"/>
</dbReference>
<dbReference type="FunFam" id="1.10.10.60:FF:000090">
    <property type="entry name" value="Transcriptional regulator ArgR, AraC family"/>
    <property type="match status" value="1"/>
</dbReference>
<dbReference type="SUPFAM" id="SSF52317">
    <property type="entry name" value="Class I glutamine amidotransferase-like"/>
    <property type="match status" value="1"/>
</dbReference>
<sequence>MITEDLTSENFSPKHFGFLALPGFSLIAYAAAIDTLRLANRLQGAELYTWETITPNDELVMASNGLEVKPNRNYQDTDVYDMLFVCGGVKISSTWSESIGKYLRYQDKRGVVLGALCTGAYILAKAGLLDGYRCTLHWENIASMREEFPHLNITDDIYEVDRNRYTCAGGTTPFDMMHHLISRQYGRVLAAAVSETILVDHVRNMTDRQRVPLRQQIGTSQPKLTEAVMLMEANIEDPLTPDELSSLVSISRRQLERLFRSYLNCTPTQYYLGLRLRNARRLLLQTEKAIIDISLVCGFSSAPHFSKCYRDMFGLPPRDERRLLLKRGESEDDSSFAGRKTT</sequence>
<keyword evidence="1" id="KW-0805">Transcription regulation</keyword>
<proteinExistence type="predicted"/>
<dbReference type="AlphaFoldDB" id="A0A4V2P8A5"/>
<evidence type="ECO:0000256" key="4">
    <source>
        <dbReference type="SAM" id="Phobius"/>
    </source>
</evidence>
<dbReference type="InterPro" id="IPR052158">
    <property type="entry name" value="INH-QAR"/>
</dbReference>
<dbReference type="SUPFAM" id="SSF46689">
    <property type="entry name" value="Homeodomain-like"/>
    <property type="match status" value="2"/>
</dbReference>
<dbReference type="Gene3D" id="1.10.10.60">
    <property type="entry name" value="Homeodomain-like"/>
    <property type="match status" value="1"/>
</dbReference>
<keyword evidence="4" id="KW-1133">Transmembrane helix</keyword>
<dbReference type="Gene3D" id="3.40.50.880">
    <property type="match status" value="1"/>
</dbReference>
<evidence type="ECO:0000256" key="3">
    <source>
        <dbReference type="ARBA" id="ARBA00023163"/>
    </source>
</evidence>
<feature type="domain" description="HTH araC/xylS-type" evidence="5">
    <location>
        <begin position="225"/>
        <end position="323"/>
    </location>
</feature>
<evidence type="ECO:0000256" key="1">
    <source>
        <dbReference type="ARBA" id="ARBA00023015"/>
    </source>
</evidence>
<dbReference type="PANTHER" id="PTHR43130:SF3">
    <property type="entry name" value="HTH-TYPE TRANSCRIPTIONAL REGULATOR RV1931C"/>
    <property type="match status" value="1"/>
</dbReference>
<name>A0A4V2P8A5_9GAMM</name>
<evidence type="ECO:0000313" key="6">
    <source>
        <dbReference type="EMBL" id="TCJ84995.1"/>
    </source>
</evidence>
<dbReference type="InterPro" id="IPR018060">
    <property type="entry name" value="HTH_AraC"/>
</dbReference>
<dbReference type="Proteomes" id="UP000294887">
    <property type="component" value="Unassembled WGS sequence"/>
</dbReference>
<comment type="caution">
    <text evidence="6">The sequence shown here is derived from an EMBL/GenBank/DDBJ whole genome shotgun (WGS) entry which is preliminary data.</text>
</comment>
<reference evidence="6 7" key="1">
    <citation type="submission" date="2019-03" db="EMBL/GenBank/DDBJ databases">
        <title>Genomic Encyclopedia of Type Strains, Phase IV (KMG-IV): sequencing the most valuable type-strain genomes for metagenomic binning, comparative biology and taxonomic classification.</title>
        <authorList>
            <person name="Goeker M."/>
        </authorList>
    </citation>
    <scope>NUCLEOTIDE SEQUENCE [LARGE SCALE GENOMIC DNA]</scope>
    <source>
        <strain evidence="6 7">DSM 24830</strain>
    </source>
</reference>
<dbReference type="SMART" id="SM00342">
    <property type="entry name" value="HTH_ARAC"/>
    <property type="match status" value="1"/>
</dbReference>
<dbReference type="PROSITE" id="PS00041">
    <property type="entry name" value="HTH_ARAC_FAMILY_1"/>
    <property type="match status" value="1"/>
</dbReference>
<keyword evidence="2" id="KW-0238">DNA-binding</keyword>
<dbReference type="PANTHER" id="PTHR43130">
    <property type="entry name" value="ARAC-FAMILY TRANSCRIPTIONAL REGULATOR"/>
    <property type="match status" value="1"/>
</dbReference>
<organism evidence="6 7">
    <name type="scientific">Cocleimonas flava</name>
    <dbReference type="NCBI Taxonomy" id="634765"/>
    <lineage>
        <taxon>Bacteria</taxon>
        <taxon>Pseudomonadati</taxon>
        <taxon>Pseudomonadota</taxon>
        <taxon>Gammaproteobacteria</taxon>
        <taxon>Thiotrichales</taxon>
        <taxon>Thiotrichaceae</taxon>
        <taxon>Cocleimonas</taxon>
    </lineage>
</organism>
<protein>
    <submittedName>
        <fullName evidence="6">Transcriptional regulator GlxA family with amidase domain</fullName>
    </submittedName>
</protein>
<keyword evidence="3" id="KW-0804">Transcription</keyword>
<evidence type="ECO:0000256" key="2">
    <source>
        <dbReference type="ARBA" id="ARBA00023125"/>
    </source>
</evidence>
<dbReference type="InterPro" id="IPR009057">
    <property type="entry name" value="Homeodomain-like_sf"/>
</dbReference>
<dbReference type="InterPro" id="IPR029062">
    <property type="entry name" value="Class_I_gatase-like"/>
</dbReference>
<dbReference type="GO" id="GO:0003700">
    <property type="term" value="F:DNA-binding transcription factor activity"/>
    <property type="evidence" value="ECO:0007669"/>
    <property type="project" value="InterPro"/>
</dbReference>
<keyword evidence="4" id="KW-0472">Membrane</keyword>
<dbReference type="CDD" id="cd03136">
    <property type="entry name" value="GATase1_AraC_ArgR_like"/>
    <property type="match status" value="1"/>
</dbReference>
<dbReference type="RefSeq" id="WP_207907097.1">
    <property type="nucleotide sequence ID" value="NZ_BAAAFU010000001.1"/>
</dbReference>
<dbReference type="EMBL" id="SMFQ01000004">
    <property type="protein sequence ID" value="TCJ84995.1"/>
    <property type="molecule type" value="Genomic_DNA"/>
</dbReference>
<evidence type="ECO:0000313" key="7">
    <source>
        <dbReference type="Proteomes" id="UP000294887"/>
    </source>
</evidence>
<dbReference type="InterPro" id="IPR018062">
    <property type="entry name" value="HTH_AraC-typ_CS"/>
</dbReference>
<keyword evidence="4" id="KW-0812">Transmembrane</keyword>
<accession>A0A4V2P8A5</accession>
<dbReference type="Pfam" id="PF01965">
    <property type="entry name" value="DJ-1_PfpI"/>
    <property type="match status" value="1"/>
</dbReference>
<keyword evidence="7" id="KW-1185">Reference proteome</keyword>
<dbReference type="Pfam" id="PF12833">
    <property type="entry name" value="HTH_18"/>
    <property type="match status" value="1"/>
</dbReference>
<dbReference type="GO" id="GO:0043565">
    <property type="term" value="F:sequence-specific DNA binding"/>
    <property type="evidence" value="ECO:0007669"/>
    <property type="project" value="InterPro"/>
</dbReference>
<evidence type="ECO:0000259" key="5">
    <source>
        <dbReference type="PROSITE" id="PS01124"/>
    </source>
</evidence>